<keyword evidence="2 5" id="KW-0378">Hydrolase</keyword>
<evidence type="ECO:0000313" key="5">
    <source>
        <dbReference type="EMBL" id="RWT20195.1"/>
    </source>
</evidence>
<accession>A0A443VJ89</accession>
<dbReference type="InterPro" id="IPR002933">
    <property type="entry name" value="Peptidase_M20"/>
</dbReference>
<dbReference type="Gene3D" id="3.40.630.10">
    <property type="entry name" value="Zn peptidases"/>
    <property type="match status" value="1"/>
</dbReference>
<dbReference type="PANTHER" id="PTHR11014:SF63">
    <property type="entry name" value="METALLOPEPTIDASE, PUTATIVE (AFU_ORTHOLOGUE AFUA_6G09600)-RELATED"/>
    <property type="match status" value="1"/>
</dbReference>
<evidence type="ECO:0000259" key="4">
    <source>
        <dbReference type="Pfam" id="PF07687"/>
    </source>
</evidence>
<dbReference type="Gene3D" id="3.30.70.360">
    <property type="match status" value="1"/>
</dbReference>
<dbReference type="InterPro" id="IPR036264">
    <property type="entry name" value="Bact_exopeptidase_dim_dom"/>
</dbReference>
<comment type="similarity">
    <text evidence="1">Belongs to the peptidase M20 family.</text>
</comment>
<dbReference type="RefSeq" id="WP_046852118.1">
    <property type="nucleotide sequence ID" value="NZ_CABDVS010000002.1"/>
</dbReference>
<dbReference type="FunFam" id="3.30.70.360:FF:000014">
    <property type="entry name" value="N-acyl-L-amino acid amidohydrolase"/>
    <property type="match status" value="1"/>
</dbReference>
<dbReference type="EMBL" id="QKOX01000022">
    <property type="protein sequence ID" value="RWT20195.1"/>
    <property type="molecule type" value="Genomic_DNA"/>
</dbReference>
<dbReference type="Proteomes" id="UP000288843">
    <property type="component" value="Unassembled WGS sequence"/>
</dbReference>
<comment type="cofactor">
    <cofactor evidence="3">
        <name>Mn(2+)</name>
        <dbReference type="ChEBI" id="CHEBI:29035"/>
    </cofactor>
    <text evidence="3">The Mn(2+) ion enhances activity.</text>
</comment>
<feature type="binding site" evidence="3">
    <location>
        <position position="106"/>
    </location>
    <ligand>
        <name>Mn(2+)</name>
        <dbReference type="ChEBI" id="CHEBI:29035"/>
        <label>2</label>
    </ligand>
</feature>
<organism evidence="5 6">
    <name type="scientific">Raoultella planticola</name>
    <name type="common">Klebsiella planticola</name>
    <dbReference type="NCBI Taxonomy" id="575"/>
    <lineage>
        <taxon>Bacteria</taxon>
        <taxon>Pseudomonadati</taxon>
        <taxon>Pseudomonadota</taxon>
        <taxon>Gammaproteobacteria</taxon>
        <taxon>Enterobacterales</taxon>
        <taxon>Enterobacteriaceae</taxon>
        <taxon>Klebsiella/Raoultella group</taxon>
        <taxon>Raoultella</taxon>
    </lineage>
</organism>
<feature type="binding site" evidence="3">
    <location>
        <position position="104"/>
    </location>
    <ligand>
        <name>Mn(2+)</name>
        <dbReference type="ChEBI" id="CHEBI:29035"/>
        <label>2</label>
    </ligand>
</feature>
<evidence type="ECO:0000313" key="6">
    <source>
        <dbReference type="Proteomes" id="UP000288843"/>
    </source>
</evidence>
<dbReference type="InterPro" id="IPR011650">
    <property type="entry name" value="Peptidase_M20_dimer"/>
</dbReference>
<dbReference type="AlphaFoldDB" id="A0A443VJ89"/>
<dbReference type="InterPro" id="IPR017439">
    <property type="entry name" value="Amidohydrolase"/>
</dbReference>
<feature type="binding site" evidence="3">
    <location>
        <position position="164"/>
    </location>
    <ligand>
        <name>Mn(2+)</name>
        <dbReference type="ChEBI" id="CHEBI:29035"/>
        <label>2</label>
    </ligand>
</feature>
<comment type="caution">
    <text evidence="5">The sequence shown here is derived from an EMBL/GenBank/DDBJ whole genome shotgun (WGS) entry which is preliminary data.</text>
</comment>
<sequence>MPDLTIPQEHQPLATFLQDFRHHLHRHPELSNQEFQTTEDIKAALEQRQIRILDLPLKTGLVAEIGGHRPGAVVALRADIDALPIEEKSAVDYASLTPGVMHACGHDFHTSAALGAAILLKAQEATLTGTVRILFQAAEETGHGAPALIATGALDDAAVIFGIHNDPSLPVGTIGSKDGALTAGVDRFAITLSGTGSHAARPHEGNDPIIIVGQVISALQTLIARNVPSDHNAVVSITQVHSGSTWNVIPDSAWLEGTVRTFNQTTRELIERRFRQLLRGIADAFDAQIELDWQPGPPSVVNTARWVDFALAQGEASGFEARRVEASPIGEDFAFYQQKLPGAFIMVGSGGPFALHHPEFRVDDRALFPTANYLARLGVQALEALRQQDTGK</sequence>
<dbReference type="GeneID" id="57431401"/>
<keyword evidence="3" id="KW-0479">Metal-binding</keyword>
<dbReference type="SUPFAM" id="SSF55031">
    <property type="entry name" value="Bacterial exopeptidase dimerisation domain"/>
    <property type="match status" value="1"/>
</dbReference>
<dbReference type="PANTHER" id="PTHR11014">
    <property type="entry name" value="PEPTIDASE M20 FAMILY MEMBER"/>
    <property type="match status" value="1"/>
</dbReference>
<reference evidence="5 6" key="1">
    <citation type="submission" date="2018-06" db="EMBL/GenBank/DDBJ databases">
        <title>Carbapenemase-producing Enterobacteriaceae present in wastewater treatment plant effluent and nearby surface waters in the US.</title>
        <authorList>
            <person name="Mathys D.A."/>
            <person name="Mollenkopf D.F."/>
            <person name="Feicht S.M."/>
            <person name="Adams R.J."/>
            <person name="Albers A.L."/>
            <person name="Stuever D.M."/>
            <person name="Daniels J.B."/>
            <person name="Wittum T.E."/>
        </authorList>
    </citation>
    <scope>NUCLEOTIDE SEQUENCE [LARGE SCALE GENOMIC DNA]</scope>
    <source>
        <strain evidence="5 6">GEO_47_Down_B</strain>
    </source>
</reference>
<gene>
    <name evidence="5" type="ORF">DN603_19790</name>
</gene>
<keyword evidence="3" id="KW-0464">Manganese</keyword>
<evidence type="ECO:0000256" key="2">
    <source>
        <dbReference type="ARBA" id="ARBA00022801"/>
    </source>
</evidence>
<dbReference type="SUPFAM" id="SSF53187">
    <property type="entry name" value="Zn-dependent exopeptidases"/>
    <property type="match status" value="1"/>
</dbReference>
<dbReference type="GO" id="GO:0016787">
    <property type="term" value="F:hydrolase activity"/>
    <property type="evidence" value="ECO:0007669"/>
    <property type="project" value="UniProtKB-KW"/>
</dbReference>
<evidence type="ECO:0000256" key="3">
    <source>
        <dbReference type="PIRSR" id="PIRSR005962-1"/>
    </source>
</evidence>
<evidence type="ECO:0000256" key="1">
    <source>
        <dbReference type="ARBA" id="ARBA00006153"/>
    </source>
</evidence>
<dbReference type="GO" id="GO:0046872">
    <property type="term" value="F:metal ion binding"/>
    <property type="evidence" value="ECO:0007669"/>
    <property type="project" value="UniProtKB-KW"/>
</dbReference>
<feature type="binding site" evidence="3">
    <location>
        <position position="140"/>
    </location>
    <ligand>
        <name>Mn(2+)</name>
        <dbReference type="ChEBI" id="CHEBI:29035"/>
        <label>2</label>
    </ligand>
</feature>
<dbReference type="NCBIfam" id="TIGR01891">
    <property type="entry name" value="amidohydrolases"/>
    <property type="match status" value="1"/>
</dbReference>
<feature type="binding site" evidence="3">
    <location>
        <position position="356"/>
    </location>
    <ligand>
        <name>Mn(2+)</name>
        <dbReference type="ChEBI" id="CHEBI:29035"/>
        <label>2</label>
    </ligand>
</feature>
<protein>
    <submittedName>
        <fullName evidence="5">Amidohydrolase</fullName>
    </submittedName>
</protein>
<name>A0A443VJ89_RAOPL</name>
<dbReference type="Pfam" id="PF07687">
    <property type="entry name" value="M20_dimer"/>
    <property type="match status" value="1"/>
</dbReference>
<proteinExistence type="inferred from homology"/>
<feature type="domain" description="Peptidase M20 dimerisation" evidence="4">
    <location>
        <begin position="184"/>
        <end position="279"/>
    </location>
</feature>
<dbReference type="Pfam" id="PF01546">
    <property type="entry name" value="Peptidase_M20"/>
    <property type="match status" value="1"/>
</dbReference>
<dbReference type="PIRSF" id="PIRSF005962">
    <property type="entry name" value="Pept_M20D_amidohydro"/>
    <property type="match status" value="1"/>
</dbReference>